<evidence type="ECO:0000256" key="3">
    <source>
        <dbReference type="ARBA" id="ARBA00022927"/>
    </source>
</evidence>
<evidence type="ECO:0000259" key="5">
    <source>
        <dbReference type="Pfam" id="PF00496"/>
    </source>
</evidence>
<sequence length="609" mass="69901">MRPLLLFFISLALSFPASATITESHGYAQFGTLKYPAKFTHFDWVNPVAPKGGTLRVMAFGTFDTLNPYTFKGISPVATPNFLQYGVNELNEPLMVGTGLYAPSGDEPTSSYGLIARSVEYSEDRSWVVFNLRPEARFHDGKPITAYDVAFSYRLLLKEGHPQYRTNLQEVQRVDILGPQRIRFVFKRAGNPLLILRLGELPVLPQHYWKDRDFKATTFTPPLGSGPYRITQVQPGRQLVFERVKDYWGKDLPVKRGFNNFDRVEVEFYRDSDVAFEAFKAGEFDIYIEHQAKNWANGYNFPALNRGEVIKAQVAHQIPTQTQGLFMNTRRGTFADVRVREALGLMFDFQWTNRTLFSGAYQRALSYYPNSEFSATGLPVGHEWLLLSPYREQLPPNLFTQAFSLPRTEGRGIPRDTLRRALGLLAEAGWKLNGQRLQNSAGQPLRFELMLVNPNLERILQPYVENLASIGIDARLRTVDRAQYKQRLDQFDYDMILMTLNQTLSPGLEQWQYFHSSQVSVKGSKNYAGINNPIVDHLLEQLLAAQSRDEQLAAGRALDRVLLWQHYMIPNWYLNYHRLAYRNRFALVTTPPYNLGLNAWWLKSLESPQ</sequence>
<keyword evidence="3" id="KW-0813">Transport</keyword>
<gene>
    <name evidence="6" type="ORF">M5G25_05185</name>
</gene>
<evidence type="ECO:0000256" key="2">
    <source>
        <dbReference type="ARBA" id="ARBA00022856"/>
    </source>
</evidence>
<dbReference type="InterPro" id="IPR030678">
    <property type="entry name" value="Peptide/Ni-bd"/>
</dbReference>
<dbReference type="Gene3D" id="3.10.105.10">
    <property type="entry name" value="Dipeptide-binding Protein, Domain 3"/>
    <property type="match status" value="1"/>
</dbReference>
<evidence type="ECO:0000313" key="7">
    <source>
        <dbReference type="Proteomes" id="UP001217610"/>
    </source>
</evidence>
<dbReference type="InterPro" id="IPR039424">
    <property type="entry name" value="SBP_5"/>
</dbReference>
<feature type="domain" description="Solute-binding protein family 5" evidence="5">
    <location>
        <begin position="114"/>
        <end position="516"/>
    </location>
</feature>
<accession>A0ABT5Q119</accession>
<reference evidence="6 7" key="1">
    <citation type="submission" date="2022-05" db="EMBL/GenBank/DDBJ databases">
        <title>Novel Pseudomonas spp. Isolated from a Rainbow Trout Aquaculture Facility.</title>
        <authorList>
            <person name="Testerman T."/>
            <person name="Graf J."/>
        </authorList>
    </citation>
    <scope>NUCLEOTIDE SEQUENCE [LARGE SCALE GENOMIC DNA]</scope>
    <source>
        <strain evidence="6 7">ID357</strain>
    </source>
</reference>
<keyword evidence="3" id="KW-0653">Protein transport</keyword>
<dbReference type="EMBL" id="JAMDGR010000002">
    <property type="protein sequence ID" value="MDD1147665.1"/>
    <property type="molecule type" value="Genomic_DNA"/>
</dbReference>
<dbReference type="SUPFAM" id="SSF53850">
    <property type="entry name" value="Periplasmic binding protein-like II"/>
    <property type="match status" value="1"/>
</dbReference>
<dbReference type="PANTHER" id="PTHR30290">
    <property type="entry name" value="PERIPLASMIC BINDING COMPONENT OF ABC TRANSPORTER"/>
    <property type="match status" value="1"/>
</dbReference>
<dbReference type="Pfam" id="PF00496">
    <property type="entry name" value="SBP_bac_5"/>
    <property type="match status" value="1"/>
</dbReference>
<name>A0ABT5Q119_9PSED</name>
<dbReference type="Proteomes" id="UP001217610">
    <property type="component" value="Unassembled WGS sequence"/>
</dbReference>
<protein>
    <submittedName>
        <fullName evidence="6">Extracellular solute-binding protein</fullName>
    </submittedName>
</protein>
<dbReference type="Gene3D" id="3.40.190.10">
    <property type="entry name" value="Periplasmic binding protein-like II"/>
    <property type="match status" value="1"/>
</dbReference>
<feature type="signal peptide" evidence="4">
    <location>
        <begin position="1"/>
        <end position="19"/>
    </location>
</feature>
<dbReference type="RefSeq" id="WP_102879627.1">
    <property type="nucleotide sequence ID" value="NZ_JAMDGR010000002.1"/>
</dbReference>
<keyword evidence="1 4" id="KW-0732">Signal</keyword>
<keyword evidence="2" id="KW-0571">Peptide transport</keyword>
<proteinExistence type="predicted"/>
<dbReference type="CDD" id="cd08497">
    <property type="entry name" value="MbnE-like"/>
    <property type="match status" value="1"/>
</dbReference>
<comment type="caution">
    <text evidence="6">The sequence shown here is derived from an EMBL/GenBank/DDBJ whole genome shotgun (WGS) entry which is preliminary data.</text>
</comment>
<dbReference type="InterPro" id="IPR000914">
    <property type="entry name" value="SBP_5_dom"/>
</dbReference>
<evidence type="ECO:0000256" key="4">
    <source>
        <dbReference type="SAM" id="SignalP"/>
    </source>
</evidence>
<evidence type="ECO:0000256" key="1">
    <source>
        <dbReference type="ARBA" id="ARBA00022729"/>
    </source>
</evidence>
<feature type="chain" id="PRO_5045997426" evidence="4">
    <location>
        <begin position="20"/>
        <end position="609"/>
    </location>
</feature>
<keyword evidence="7" id="KW-1185">Reference proteome</keyword>
<organism evidence="6 7">
    <name type="scientific">Pseudomonas idahonensis</name>
    <dbReference type="NCBI Taxonomy" id="2942628"/>
    <lineage>
        <taxon>Bacteria</taxon>
        <taxon>Pseudomonadati</taxon>
        <taxon>Pseudomonadota</taxon>
        <taxon>Gammaproteobacteria</taxon>
        <taxon>Pseudomonadales</taxon>
        <taxon>Pseudomonadaceae</taxon>
        <taxon>Pseudomonas</taxon>
    </lineage>
</organism>
<dbReference type="PANTHER" id="PTHR30290:SF64">
    <property type="entry name" value="ABC TRANSPORTER PERIPLASMIC BINDING PROTEIN"/>
    <property type="match status" value="1"/>
</dbReference>
<dbReference type="PIRSF" id="PIRSF002741">
    <property type="entry name" value="MppA"/>
    <property type="match status" value="1"/>
</dbReference>
<evidence type="ECO:0000313" key="6">
    <source>
        <dbReference type="EMBL" id="MDD1147665.1"/>
    </source>
</evidence>